<name>G5QK53_SALRU</name>
<reference evidence="1 2" key="1">
    <citation type="journal article" date="2011" name="BMC Genomics">
        <title>Genome sequencing reveals diversification of virulence factor content and possible host adaptation in distinct subpopulations of Salmonella enterica.</title>
        <authorList>
            <person name="den Bakker H.C."/>
            <person name="Moreno Switt A.I."/>
            <person name="Govoni G."/>
            <person name="Cummings C.A."/>
            <person name="Ranieri M.L."/>
            <person name="Degoricija L."/>
            <person name="Hoelzer K."/>
            <person name="Rodriguez-Rivera L.D."/>
            <person name="Brown S."/>
            <person name="Bolchacova E."/>
            <person name="Furtado M.R."/>
            <person name="Wiedmann M."/>
        </authorList>
    </citation>
    <scope>NUCLEOTIDE SEQUENCE [LARGE SCALE GENOMIC DNA]</scope>
    <source>
        <strain evidence="1 2">A4-653</strain>
    </source>
</reference>
<organism evidence="1 2">
    <name type="scientific">Salmonella enterica subsp. enterica serovar Rubislaw str. A4-653</name>
    <dbReference type="NCBI Taxonomy" id="913081"/>
    <lineage>
        <taxon>Bacteria</taxon>
        <taxon>Pseudomonadati</taxon>
        <taxon>Pseudomonadota</taxon>
        <taxon>Gammaproteobacteria</taxon>
        <taxon>Enterobacterales</taxon>
        <taxon>Enterobacteriaceae</taxon>
        <taxon>Salmonella</taxon>
    </lineage>
</organism>
<comment type="caution">
    <text evidence="1">The sequence shown here is derived from an EMBL/GenBank/DDBJ whole genome shotgun (WGS) entry which is preliminary data.</text>
</comment>
<gene>
    <name evidence="1" type="ORF">LTSERUB_3033</name>
</gene>
<dbReference type="Proteomes" id="UP000004903">
    <property type="component" value="Unassembled WGS sequence"/>
</dbReference>
<accession>G5QK53</accession>
<dbReference type="PATRIC" id="fig|913081.3.peg.2368"/>
<dbReference type="AlphaFoldDB" id="G5QK53"/>
<sequence length="37" mass="4382">MDQQKRLLATFHLKSLDFSGASDENRWTSAALQRRFR</sequence>
<evidence type="ECO:0000313" key="1">
    <source>
        <dbReference type="EMBL" id="EHC87693.1"/>
    </source>
</evidence>
<dbReference type="EMBL" id="AFCT01001095">
    <property type="protein sequence ID" value="EHC87693.1"/>
    <property type="molecule type" value="Genomic_DNA"/>
</dbReference>
<proteinExistence type="predicted"/>
<evidence type="ECO:0000313" key="2">
    <source>
        <dbReference type="Proteomes" id="UP000004903"/>
    </source>
</evidence>
<protein>
    <submittedName>
        <fullName evidence="1">Uncharacterized protein</fullName>
    </submittedName>
</protein>